<accession>A0A3S0AXU0</accession>
<dbReference type="EMBL" id="PXZH01000001">
    <property type="protein sequence ID" value="RST89641.1"/>
    <property type="molecule type" value="Genomic_DNA"/>
</dbReference>
<gene>
    <name evidence="1" type="ORF">C7P63_00765</name>
</gene>
<sequence>MEPIKGLFDGTNVLLKDHTEIPLTEIKKVRIEIEPYLLFPVCQETVSGSFIDIDTQIIYPYTVEKNVDKHQLVYGKKRQTRIMHYIAYGSNEIRRKPDLRRSHTVQLIGYRHVTLELKNRKEITVDFDGNCIVMPEEAIQLNDGQEIKPLVEFYDRPSELINVFKKAQIEVYAK</sequence>
<dbReference type="Proteomes" id="UP000277864">
    <property type="component" value="Unassembled WGS sequence"/>
</dbReference>
<evidence type="ECO:0000313" key="1">
    <source>
        <dbReference type="EMBL" id="RST89641.1"/>
    </source>
</evidence>
<dbReference type="AlphaFoldDB" id="A0A3S0AXU0"/>
<dbReference type="OrthoDB" id="2199721at2"/>
<protein>
    <submittedName>
        <fullName evidence="1">Uncharacterized protein</fullName>
    </submittedName>
</protein>
<comment type="caution">
    <text evidence="1">The sequence shown here is derived from an EMBL/GenBank/DDBJ whole genome shotgun (WGS) entry which is preliminary data.</text>
</comment>
<proteinExistence type="predicted"/>
<keyword evidence="2" id="KW-1185">Reference proteome</keyword>
<name>A0A3S0AXU0_9ENTE</name>
<organism evidence="1 2">
    <name type="scientific">Vagococcus humatus</name>
    <dbReference type="NCBI Taxonomy" id="1889241"/>
    <lineage>
        <taxon>Bacteria</taxon>
        <taxon>Bacillati</taxon>
        <taxon>Bacillota</taxon>
        <taxon>Bacilli</taxon>
        <taxon>Lactobacillales</taxon>
        <taxon>Enterococcaceae</taxon>
        <taxon>Vagococcus</taxon>
    </lineage>
</organism>
<dbReference type="RefSeq" id="WP_125942252.1">
    <property type="nucleotide sequence ID" value="NZ_PXZH01000001.1"/>
</dbReference>
<evidence type="ECO:0000313" key="2">
    <source>
        <dbReference type="Proteomes" id="UP000277864"/>
    </source>
</evidence>
<reference evidence="1 2" key="1">
    <citation type="submission" date="2018-03" db="EMBL/GenBank/DDBJ databases">
        <authorList>
            <person name="Gulvik C.A."/>
        </authorList>
    </citation>
    <scope>NUCLEOTIDE SEQUENCE [LARGE SCALE GENOMIC DNA]</scope>
    <source>
        <strain evidence="1 2">JCM 31581</strain>
    </source>
</reference>